<keyword evidence="3 6" id="KW-0378">Hydrolase</keyword>
<dbReference type="SUPFAM" id="SSF55486">
    <property type="entry name" value="Metalloproteases ('zincins'), catalytic domain"/>
    <property type="match status" value="1"/>
</dbReference>
<gene>
    <name evidence="9" type="ORF">BWQ96_08820</name>
</gene>
<evidence type="ECO:0000256" key="2">
    <source>
        <dbReference type="ARBA" id="ARBA00022723"/>
    </source>
</evidence>
<feature type="domain" description="Peptidase M3A/M3B catalytic" evidence="7">
    <location>
        <begin position="224"/>
        <end position="609"/>
    </location>
</feature>
<dbReference type="Pfam" id="PF01432">
    <property type="entry name" value="Peptidase_M3"/>
    <property type="match status" value="1"/>
</dbReference>
<dbReference type="GO" id="GO:0004222">
    <property type="term" value="F:metalloendopeptidase activity"/>
    <property type="evidence" value="ECO:0007669"/>
    <property type="project" value="InterPro"/>
</dbReference>
<keyword evidence="1 6" id="KW-0645">Protease</keyword>
<dbReference type="STRING" id="448386.A0A2V3IH89"/>
<proteinExistence type="inferred from homology"/>
<accession>A0A2V3IH89</accession>
<organism evidence="9 10">
    <name type="scientific">Gracilariopsis chorda</name>
    <dbReference type="NCBI Taxonomy" id="448386"/>
    <lineage>
        <taxon>Eukaryota</taxon>
        <taxon>Rhodophyta</taxon>
        <taxon>Florideophyceae</taxon>
        <taxon>Rhodymeniophycidae</taxon>
        <taxon>Gracilariales</taxon>
        <taxon>Gracilariaceae</taxon>
        <taxon>Gracilariopsis</taxon>
    </lineage>
</organism>
<dbReference type="EMBL" id="NBIV01000216">
    <property type="protein sequence ID" value="PXF41439.1"/>
    <property type="molecule type" value="Genomic_DNA"/>
</dbReference>
<sequence>MVTTAPAVDKSEADGITGPTWELEYAATDDSLLNADIEEGGRLIALINEAAEEIKHFVPEARTITLEQAGKGDLIPTLAEMHRNYWDTAVLLRNVYTYASCVSSVDGSDESAKKISGKMQVAFSRLQQAFEPAQLILDLCPDDVFDTFLAADKLAKDAEYSLRHSRKMKEHRLTLAEENMITSLKVTGHSSWGNMYTDISSVLSVDVALPDGTKKMGFASAEALRDNPDEKIRKASWEGIRSAWLPHQETCAAALNAITGWRLDLYEKRGYSSFLTSSLHSNRVKNATLDALFEALDSNTEVGRRAMKIQAKVLGKTALEPWDLFAPAPVRKNVGRTYTFDEGIELIANAVAEVDEEAGAFVKMMRDKRWIEASKGDKKRPGAYCTGFAKSRTPRVYLSDYNGRAQLLLTLAHELGHAFHSWQMRDMPRPQVSYPMNLAETASIFFETVVGSKLLEQAESAEERFNILWGEAESAQAFLLNIPARYRFEEGFNLKRRNGSLSVTEIDEMMVAAWERYYGDALSSTKRVGVFSQSKLHFYLTGISFYNWPYSFGYLFALGVYAKYEHGNRDVFAKMYRELLRDTGRMDAEDVVEKHLGGRIDEKGFWEEAISVAEHKVNLLERVAAEIGSV</sequence>
<evidence type="ECO:0000259" key="7">
    <source>
        <dbReference type="Pfam" id="PF01432"/>
    </source>
</evidence>
<dbReference type="OrthoDB" id="1686at2759"/>
<evidence type="ECO:0000313" key="9">
    <source>
        <dbReference type="EMBL" id="PXF41439.1"/>
    </source>
</evidence>
<feature type="domain" description="Oligopeptidase F N-terminal" evidence="8">
    <location>
        <begin position="141"/>
        <end position="200"/>
    </location>
</feature>
<reference evidence="9 10" key="1">
    <citation type="journal article" date="2018" name="Mol. Biol. Evol.">
        <title>Analysis of the draft genome of the red seaweed Gracilariopsis chorda provides insights into genome size evolution in Rhodophyta.</title>
        <authorList>
            <person name="Lee J."/>
            <person name="Yang E.C."/>
            <person name="Graf L."/>
            <person name="Yang J.H."/>
            <person name="Qiu H."/>
            <person name="Zel Zion U."/>
            <person name="Chan C.X."/>
            <person name="Stephens T.G."/>
            <person name="Weber A.P.M."/>
            <person name="Boo G.H."/>
            <person name="Boo S.M."/>
            <person name="Kim K.M."/>
            <person name="Shin Y."/>
            <person name="Jung M."/>
            <person name="Lee S.J."/>
            <person name="Yim H.S."/>
            <person name="Lee J.H."/>
            <person name="Bhattacharya D."/>
            <person name="Yoon H.S."/>
        </authorList>
    </citation>
    <scope>NUCLEOTIDE SEQUENCE [LARGE SCALE GENOMIC DNA]</scope>
    <source>
        <strain evidence="9 10">SKKU-2015</strain>
        <tissue evidence="9">Whole body</tissue>
    </source>
</reference>
<comment type="caution">
    <text evidence="9">The sequence shown here is derived from an EMBL/GenBank/DDBJ whole genome shotgun (WGS) entry which is preliminary data.</text>
</comment>
<evidence type="ECO:0000259" key="8">
    <source>
        <dbReference type="Pfam" id="PF08439"/>
    </source>
</evidence>
<dbReference type="GO" id="GO:0046872">
    <property type="term" value="F:metal ion binding"/>
    <property type="evidence" value="ECO:0007669"/>
    <property type="project" value="UniProtKB-UniRule"/>
</dbReference>
<evidence type="ECO:0000256" key="3">
    <source>
        <dbReference type="ARBA" id="ARBA00022801"/>
    </source>
</evidence>
<evidence type="ECO:0000313" key="10">
    <source>
        <dbReference type="Proteomes" id="UP000247409"/>
    </source>
</evidence>
<dbReference type="InterPro" id="IPR001567">
    <property type="entry name" value="Pept_M3A_M3B_dom"/>
</dbReference>
<evidence type="ECO:0000256" key="1">
    <source>
        <dbReference type="ARBA" id="ARBA00022670"/>
    </source>
</evidence>
<dbReference type="InterPro" id="IPR042088">
    <property type="entry name" value="OligoPept_F_C"/>
</dbReference>
<name>A0A2V3IH89_9FLOR</name>
<dbReference type="PANTHER" id="PTHR34217">
    <property type="entry name" value="METAL-DEPENDENT CARBOXYPEPTIDASE"/>
    <property type="match status" value="1"/>
</dbReference>
<dbReference type="PANTHER" id="PTHR34217:SF1">
    <property type="entry name" value="CARBOXYPEPTIDASE 1"/>
    <property type="match status" value="1"/>
</dbReference>
<dbReference type="GO" id="GO:0006508">
    <property type="term" value="P:proteolysis"/>
    <property type="evidence" value="ECO:0007669"/>
    <property type="project" value="UniProtKB-KW"/>
</dbReference>
<dbReference type="Proteomes" id="UP000247409">
    <property type="component" value="Unassembled WGS sequence"/>
</dbReference>
<keyword evidence="5 6" id="KW-0482">Metalloprotease</keyword>
<keyword evidence="2 6" id="KW-0479">Metal-binding</keyword>
<dbReference type="InterPro" id="IPR013647">
    <property type="entry name" value="OligopepF_N_dom"/>
</dbReference>
<dbReference type="GO" id="GO:0004181">
    <property type="term" value="F:metallocarboxypeptidase activity"/>
    <property type="evidence" value="ECO:0007669"/>
    <property type="project" value="InterPro"/>
</dbReference>
<comment type="cofactor">
    <cofactor evidence="6">
        <name>Zn(2+)</name>
        <dbReference type="ChEBI" id="CHEBI:29105"/>
    </cofactor>
    <text evidence="6">Binds 1 zinc ion.</text>
</comment>
<comment type="similarity">
    <text evidence="6">Belongs to the peptidase M3 family.</text>
</comment>
<dbReference type="Gene3D" id="1.10.1370.20">
    <property type="entry name" value="Oligoendopeptidase f, C-terminal domain"/>
    <property type="match status" value="1"/>
</dbReference>
<keyword evidence="4 6" id="KW-0862">Zinc</keyword>
<dbReference type="InterPro" id="IPR001333">
    <property type="entry name" value="Peptidase_M32_Taq"/>
</dbReference>
<evidence type="ECO:0000256" key="6">
    <source>
        <dbReference type="RuleBase" id="RU003435"/>
    </source>
</evidence>
<protein>
    <submittedName>
        <fullName evidence="9">Oligoendopeptidase F-like</fullName>
    </submittedName>
</protein>
<dbReference type="Pfam" id="PF08439">
    <property type="entry name" value="Peptidase_M3_N"/>
    <property type="match status" value="1"/>
</dbReference>
<dbReference type="AlphaFoldDB" id="A0A2V3IH89"/>
<evidence type="ECO:0000256" key="5">
    <source>
        <dbReference type="ARBA" id="ARBA00023049"/>
    </source>
</evidence>
<keyword evidence="10" id="KW-1185">Reference proteome</keyword>
<evidence type="ECO:0000256" key="4">
    <source>
        <dbReference type="ARBA" id="ARBA00022833"/>
    </source>
</evidence>
<dbReference type="Gene3D" id="1.20.140.70">
    <property type="entry name" value="Oligopeptidase f, N-terminal domain"/>
    <property type="match status" value="1"/>
</dbReference>